<dbReference type="OrthoDB" id="3899426at2759"/>
<proteinExistence type="predicted"/>
<dbReference type="EMBL" id="ML992501">
    <property type="protein sequence ID" value="KAF2227684.1"/>
    <property type="molecule type" value="Genomic_DNA"/>
</dbReference>
<dbReference type="AlphaFoldDB" id="A0A6A6GPK9"/>
<gene>
    <name evidence="2" type="ORF">BDZ85DRAFT_6173</name>
</gene>
<accession>A0A6A6GPK9</accession>
<reference evidence="3" key="1">
    <citation type="journal article" date="2020" name="Stud. Mycol.">
        <title>101 Dothideomycetes genomes: A test case for predicting lifestyles and emergence of pathogens.</title>
        <authorList>
            <person name="Haridas S."/>
            <person name="Albert R."/>
            <person name="Binder M."/>
            <person name="Bloem J."/>
            <person name="LaButti K."/>
            <person name="Salamov A."/>
            <person name="Andreopoulos B."/>
            <person name="Baker S."/>
            <person name="Barry K."/>
            <person name="Bills G."/>
            <person name="Bluhm B."/>
            <person name="Cannon C."/>
            <person name="Castanera R."/>
            <person name="Culley D."/>
            <person name="Daum C."/>
            <person name="Ezra D."/>
            <person name="Gonzalez J."/>
            <person name="Henrissat B."/>
            <person name="Kuo A."/>
            <person name="Liang C."/>
            <person name="Lipzen A."/>
            <person name="Lutzoni F."/>
            <person name="Magnuson J."/>
            <person name="Mondo S."/>
            <person name="Nolan M."/>
            <person name="Ohm R."/>
            <person name="Pangilinan J."/>
            <person name="Park H.-J."/>
            <person name="Ramirez L."/>
            <person name="Alfaro M."/>
            <person name="Sun H."/>
            <person name="Tritt A."/>
            <person name="Yoshinaga Y."/>
            <person name="Zwiers L.-H."/>
            <person name="Turgeon B."/>
            <person name="Goodwin S."/>
            <person name="Spatafora J."/>
            <person name="Crous P."/>
            <person name="Grigoriev I."/>
        </authorList>
    </citation>
    <scope>NUCLEOTIDE SEQUENCE [LARGE SCALE GENOMIC DNA]</scope>
    <source>
        <strain evidence="3">CECT 20119</strain>
    </source>
</reference>
<organism evidence="2 3">
    <name type="scientific">Elsinoe ampelina</name>
    <dbReference type="NCBI Taxonomy" id="302913"/>
    <lineage>
        <taxon>Eukaryota</taxon>
        <taxon>Fungi</taxon>
        <taxon>Dikarya</taxon>
        <taxon>Ascomycota</taxon>
        <taxon>Pezizomycotina</taxon>
        <taxon>Dothideomycetes</taxon>
        <taxon>Dothideomycetidae</taxon>
        <taxon>Myriangiales</taxon>
        <taxon>Elsinoaceae</taxon>
        <taxon>Elsinoe</taxon>
    </lineage>
</organism>
<keyword evidence="1" id="KW-0732">Signal</keyword>
<dbReference type="Proteomes" id="UP000799538">
    <property type="component" value="Unassembled WGS sequence"/>
</dbReference>
<name>A0A6A6GPK9_9PEZI</name>
<keyword evidence="3" id="KW-1185">Reference proteome</keyword>
<feature type="chain" id="PRO_5025469232" evidence="1">
    <location>
        <begin position="22"/>
        <end position="225"/>
    </location>
</feature>
<evidence type="ECO:0000313" key="3">
    <source>
        <dbReference type="Proteomes" id="UP000799538"/>
    </source>
</evidence>
<sequence length="225" mass="24366">MHASLIASALLSPLLLLSAQAAPAATPDALAAPRPQGAFGSCFASLLLITDCARQAERFSTDVSLQNEEAAQCILDNVVAETRAQRIGKTYVLDFARAVTAADDAQGSILLFNKPAANVQPLPFSTGLFNEQGQPGGNLVTSLKFWRRNGYVAIVPGILTRPYEEILADIFQFGMFMFSLVAISRFMLIVMTVPALPNPSSVEVRRQIRLRYGRYGLSTRGLTCK</sequence>
<feature type="signal peptide" evidence="1">
    <location>
        <begin position="1"/>
        <end position="21"/>
    </location>
</feature>
<protein>
    <submittedName>
        <fullName evidence="2">Uncharacterized protein</fullName>
    </submittedName>
</protein>
<evidence type="ECO:0000256" key="1">
    <source>
        <dbReference type="SAM" id="SignalP"/>
    </source>
</evidence>
<evidence type="ECO:0000313" key="2">
    <source>
        <dbReference type="EMBL" id="KAF2227684.1"/>
    </source>
</evidence>